<protein>
    <recommendedName>
        <fullName evidence="8">CASTOR/POLLUX/SYM8 ion channel conserved domain-containing protein</fullName>
    </recommendedName>
</protein>
<evidence type="ECO:0000313" key="9">
    <source>
        <dbReference type="EMBL" id="KAF5829189.1"/>
    </source>
</evidence>
<proteinExistence type="predicted"/>
<evidence type="ECO:0000259" key="8">
    <source>
        <dbReference type="Pfam" id="PF06241"/>
    </source>
</evidence>
<keyword evidence="2" id="KW-0813">Transport</keyword>
<sequence>MEGRYLQKRGHAYTMEHAAMQLRWNRICKLEGLMSQEKDIISKNEGLPAMNCMLICGCARKRFAKGRASLICQWDNVPAMRCMLPYSRAQQGFANRRINHTVILGWSERQSIIMLREMVEAQRMREQSGLCKPIVVLSDSAKKATIDEQLLNEFGDMFNQVIMTRQGSPAAPQDLARVGAGRAGTVIWMVPEKQKREAGVNPGASLSATLTCLHSMRAPDSPPQRLVICEEGGGKGSKAKSLIGTSAGRVAMERLKACNTTTTRLTDVSELGIMAQVALQPQLSTVFEELCQQRPGQVKFYTISCPELACKTFKQARKAFPNSTLVGMVDATTGAPRLTPSDSQLVGEHDRLVLLAPDASKLTCMPWKASQQAAIDAVQDAKVASASDGLPSEKRRASNHELPQPQQKVEPHVHSPKAVVVLGHGGHMGGIAASLQMFCGPGSKVTLAVPEYVSEKALNALKAQYNGRKLDGVHFQVAQGNLSSNAFLRKLGVAQADAVVLGTPGQAGWQPLDADAQVAASVLQLQSLMEDEAAASGHSDSSSASARQPLSVVSCISNEKMKPVLQRLVHSARPSSAASAVQPSGSIAKEPRRLLLNLIMAEELLGGMLTQVAADPLLGGVFEELLNDCEGAEVCVCFTPKSLPRLHLVAFSSEGGNHCCSLSQNFLGLLGPILTPNFSQ</sequence>
<feature type="domain" description="CASTOR/POLLUX/SYM8 ion channel conserved" evidence="8">
    <location>
        <begin position="273"/>
        <end position="361"/>
    </location>
</feature>
<keyword evidence="4" id="KW-1133">Transmembrane helix</keyword>
<keyword evidence="6" id="KW-0472">Membrane</keyword>
<feature type="region of interest" description="Disordered" evidence="7">
    <location>
        <begin position="385"/>
        <end position="412"/>
    </location>
</feature>
<evidence type="ECO:0000256" key="1">
    <source>
        <dbReference type="ARBA" id="ARBA00004127"/>
    </source>
</evidence>
<evidence type="ECO:0000256" key="3">
    <source>
        <dbReference type="ARBA" id="ARBA00022692"/>
    </source>
</evidence>
<gene>
    <name evidence="9" type="ORF">DUNSADRAFT_16434</name>
</gene>
<evidence type="ECO:0000256" key="7">
    <source>
        <dbReference type="SAM" id="MobiDB-lite"/>
    </source>
</evidence>
<name>A0ABQ7G3R2_DUNSA</name>
<dbReference type="Gene3D" id="3.40.50.720">
    <property type="entry name" value="NAD(P)-binding Rossmann-like Domain"/>
    <property type="match status" value="1"/>
</dbReference>
<evidence type="ECO:0000256" key="6">
    <source>
        <dbReference type="ARBA" id="ARBA00023136"/>
    </source>
</evidence>
<keyword evidence="10" id="KW-1185">Reference proteome</keyword>
<evidence type="ECO:0000256" key="2">
    <source>
        <dbReference type="ARBA" id="ARBA00022448"/>
    </source>
</evidence>
<dbReference type="Proteomes" id="UP000815325">
    <property type="component" value="Unassembled WGS sequence"/>
</dbReference>
<comment type="subcellular location">
    <subcellularLocation>
        <location evidence="1">Endomembrane system</location>
        <topology evidence="1">Multi-pass membrane protein</topology>
    </subcellularLocation>
</comment>
<evidence type="ECO:0000313" key="10">
    <source>
        <dbReference type="Proteomes" id="UP000815325"/>
    </source>
</evidence>
<organism evidence="9 10">
    <name type="scientific">Dunaliella salina</name>
    <name type="common">Green alga</name>
    <name type="synonym">Protococcus salinus</name>
    <dbReference type="NCBI Taxonomy" id="3046"/>
    <lineage>
        <taxon>Eukaryota</taxon>
        <taxon>Viridiplantae</taxon>
        <taxon>Chlorophyta</taxon>
        <taxon>core chlorophytes</taxon>
        <taxon>Chlorophyceae</taxon>
        <taxon>CS clade</taxon>
        <taxon>Chlamydomonadales</taxon>
        <taxon>Dunaliellaceae</taxon>
        <taxon>Dunaliella</taxon>
    </lineage>
</organism>
<evidence type="ECO:0000256" key="4">
    <source>
        <dbReference type="ARBA" id="ARBA00022989"/>
    </source>
</evidence>
<keyword evidence="3" id="KW-0812">Transmembrane</keyword>
<dbReference type="PANTHER" id="PTHR31563:SF10">
    <property type="entry name" value="ION CHANNEL POLLUX-RELATED"/>
    <property type="match status" value="1"/>
</dbReference>
<accession>A0ABQ7G3R2</accession>
<dbReference type="InterPro" id="IPR010420">
    <property type="entry name" value="CASTOR/POLLUX/SYM8_dom"/>
</dbReference>
<dbReference type="InterPro" id="IPR044849">
    <property type="entry name" value="CASTOR/POLLUX/SYM8-like"/>
</dbReference>
<dbReference type="PANTHER" id="PTHR31563">
    <property type="entry name" value="ION CHANNEL POLLUX-RELATED"/>
    <property type="match status" value="1"/>
</dbReference>
<comment type="caution">
    <text evidence="9">The sequence shown here is derived from an EMBL/GenBank/DDBJ whole genome shotgun (WGS) entry which is preliminary data.</text>
</comment>
<evidence type="ECO:0000256" key="5">
    <source>
        <dbReference type="ARBA" id="ARBA00023065"/>
    </source>
</evidence>
<keyword evidence="5" id="KW-0406">Ion transport</keyword>
<reference evidence="9" key="1">
    <citation type="submission" date="2017-08" db="EMBL/GenBank/DDBJ databases">
        <authorList>
            <person name="Polle J.E."/>
            <person name="Barry K."/>
            <person name="Cushman J."/>
            <person name="Schmutz J."/>
            <person name="Tran D."/>
            <person name="Hathwaick L.T."/>
            <person name="Yim W.C."/>
            <person name="Jenkins J."/>
            <person name="Mckie-Krisberg Z.M."/>
            <person name="Prochnik S."/>
            <person name="Lindquist E."/>
            <person name="Dockter R.B."/>
            <person name="Adam C."/>
            <person name="Molina H."/>
            <person name="Bunkerborg J."/>
            <person name="Jin E."/>
            <person name="Buchheim M."/>
            <person name="Magnuson J."/>
        </authorList>
    </citation>
    <scope>NUCLEOTIDE SEQUENCE</scope>
    <source>
        <strain evidence="9">CCAP 19/18</strain>
    </source>
</reference>
<dbReference type="EMBL" id="MU070193">
    <property type="protein sequence ID" value="KAF5829189.1"/>
    <property type="molecule type" value="Genomic_DNA"/>
</dbReference>
<dbReference type="Pfam" id="PF06241">
    <property type="entry name" value="Castor_Poll_mid"/>
    <property type="match status" value="1"/>
</dbReference>